<evidence type="ECO:0000313" key="2">
    <source>
        <dbReference type="EMBL" id="EDM02024.1"/>
    </source>
</evidence>
<gene>
    <name evidence="2" type="ORF">rCG_29819</name>
</gene>
<dbReference type="Proteomes" id="UP000234681">
    <property type="component" value="Chromosome 4"/>
</dbReference>
<protein>
    <submittedName>
        <fullName evidence="2">RCG29819</fullName>
    </submittedName>
</protein>
<evidence type="ECO:0000256" key="1">
    <source>
        <dbReference type="SAM" id="MobiDB-lite"/>
    </source>
</evidence>
<proteinExistence type="predicted"/>
<dbReference type="AlphaFoldDB" id="A6ILB6"/>
<feature type="compositionally biased region" description="Polar residues" evidence="1">
    <location>
        <begin position="58"/>
        <end position="67"/>
    </location>
</feature>
<name>A6ILB6_RAT</name>
<accession>A6ILB6</accession>
<organism evidence="2 3">
    <name type="scientific">Rattus norvegicus</name>
    <name type="common">Rat</name>
    <dbReference type="NCBI Taxonomy" id="10116"/>
    <lineage>
        <taxon>Eukaryota</taxon>
        <taxon>Metazoa</taxon>
        <taxon>Chordata</taxon>
        <taxon>Craniata</taxon>
        <taxon>Vertebrata</taxon>
        <taxon>Euteleostomi</taxon>
        <taxon>Mammalia</taxon>
        <taxon>Eutheria</taxon>
        <taxon>Euarchontoglires</taxon>
        <taxon>Glires</taxon>
        <taxon>Rodentia</taxon>
        <taxon>Myomorpha</taxon>
        <taxon>Muroidea</taxon>
        <taxon>Muridae</taxon>
        <taxon>Murinae</taxon>
        <taxon>Rattus</taxon>
    </lineage>
</organism>
<sequence length="67" mass="7357">MKPSVLPYSDFPQASPQPWESLSPKKRDCVFPVVKRCILADVQGTPTPSQKRQRKALAQSSSLTSVG</sequence>
<feature type="region of interest" description="Disordered" evidence="1">
    <location>
        <begin position="44"/>
        <end position="67"/>
    </location>
</feature>
<dbReference type="EMBL" id="CH473964">
    <property type="protein sequence ID" value="EDM02024.1"/>
    <property type="molecule type" value="Genomic_DNA"/>
</dbReference>
<feature type="region of interest" description="Disordered" evidence="1">
    <location>
        <begin position="1"/>
        <end position="24"/>
    </location>
</feature>
<reference evidence="2 3" key="1">
    <citation type="submission" date="2005-09" db="EMBL/GenBank/DDBJ databases">
        <authorList>
            <person name="Mural R.J."/>
            <person name="Li P.W."/>
            <person name="Adams M.D."/>
            <person name="Amanatides P.G."/>
            <person name="Baden-Tillson H."/>
            <person name="Barnstead M."/>
            <person name="Chin S.H."/>
            <person name="Dew I."/>
            <person name="Evans C.A."/>
            <person name="Ferriera S."/>
            <person name="Flanigan M."/>
            <person name="Fosler C."/>
            <person name="Glodek A."/>
            <person name="Gu Z."/>
            <person name="Holt R.A."/>
            <person name="Jennings D."/>
            <person name="Kraft C.L."/>
            <person name="Lu F."/>
            <person name="Nguyen T."/>
            <person name="Nusskern D.R."/>
            <person name="Pfannkoch C.M."/>
            <person name="Sitter C."/>
            <person name="Sutton G.G."/>
            <person name="Venter J.C."/>
            <person name="Wang Z."/>
            <person name="Woodage T."/>
            <person name="Zheng X.H."/>
            <person name="Zhong F."/>
        </authorList>
    </citation>
    <scope>NUCLEOTIDE SEQUENCE [LARGE SCALE GENOMIC DNA]</scope>
    <source>
        <strain>BN</strain>
        <strain evidence="3">Sprague-Dawley</strain>
    </source>
</reference>
<evidence type="ECO:0000313" key="3">
    <source>
        <dbReference type="Proteomes" id="UP000234681"/>
    </source>
</evidence>